<comment type="caution">
    <text evidence="1">The sequence shown here is derived from an EMBL/GenBank/DDBJ whole genome shotgun (WGS) entry which is preliminary data.</text>
</comment>
<dbReference type="GO" id="GO:0016787">
    <property type="term" value="F:hydrolase activity"/>
    <property type="evidence" value="ECO:0007669"/>
    <property type="project" value="UniProtKB-KW"/>
</dbReference>
<dbReference type="Gene3D" id="3.40.50.1820">
    <property type="entry name" value="alpha/beta hydrolase"/>
    <property type="match status" value="1"/>
</dbReference>
<dbReference type="OrthoDB" id="8111537at2"/>
<dbReference type="EMBL" id="RJJQ01000022">
    <property type="protein sequence ID" value="RNI18409.1"/>
    <property type="molecule type" value="Genomic_DNA"/>
</dbReference>
<dbReference type="AlphaFoldDB" id="A0A3M9LYN5"/>
<dbReference type="SUPFAM" id="SSF53474">
    <property type="entry name" value="alpha/beta-Hydrolases"/>
    <property type="match status" value="1"/>
</dbReference>
<keyword evidence="1" id="KW-0378">Hydrolase</keyword>
<dbReference type="Proteomes" id="UP000271678">
    <property type="component" value="Unassembled WGS sequence"/>
</dbReference>
<protein>
    <submittedName>
        <fullName evidence="1">Alpha/beta hydrolase</fullName>
    </submittedName>
</protein>
<keyword evidence="2" id="KW-1185">Reference proteome</keyword>
<accession>A0A3M9LYN5</accession>
<evidence type="ECO:0000313" key="2">
    <source>
        <dbReference type="Proteomes" id="UP000271678"/>
    </source>
</evidence>
<dbReference type="InterPro" id="IPR029058">
    <property type="entry name" value="AB_hydrolase_fold"/>
</dbReference>
<proteinExistence type="predicted"/>
<evidence type="ECO:0000313" key="1">
    <source>
        <dbReference type="EMBL" id="RNI18409.1"/>
    </source>
</evidence>
<name>A0A3M9LYN5_9MICO</name>
<organism evidence="1 2">
    <name type="scientific">Flexivirga caeni</name>
    <dbReference type="NCBI Taxonomy" id="2294115"/>
    <lineage>
        <taxon>Bacteria</taxon>
        <taxon>Bacillati</taxon>
        <taxon>Actinomycetota</taxon>
        <taxon>Actinomycetes</taxon>
        <taxon>Micrococcales</taxon>
        <taxon>Dermacoccaceae</taxon>
        <taxon>Flexivirga</taxon>
    </lineage>
</organism>
<sequence length="382" mass="41380">MGSQVLRRSIAPAVGVTAGATVAVGGGAFGISSYFARQLVTPVVPVDDAPLLEVGSDHVVFENTAESIAPGRYGLWQNGFETHARLGEVLGIDAGRVTRRLDGVDFGVLEVGHARFNSYYFCGPPATSLPVSLAEVTLDTPVGGMPAWVDRMPGSDRWAVLVHGRGAQRGETLRAVPVLHELGISSVIPCYRNDIGAPQGPDRRYHLGLTEWADVESAVLYAASCGAREVLLFGWSMGGATVLQLLDRSWIADLVDRVVLDSPVVSWPPVLDFHAGENKLPRLISTAGGRLLRSPLRHAFAGLDEPVDIRETDWVRRSDELSRPMLLIHSAVDEFVPYAPSAALAAARPDLVLLETWDVARHCRGWNVDPDRWERLVGEFCA</sequence>
<gene>
    <name evidence="1" type="ORF">EFY87_17810</name>
</gene>
<dbReference type="RefSeq" id="WP_123272832.1">
    <property type="nucleotide sequence ID" value="NZ_RJJQ01000022.1"/>
</dbReference>
<reference evidence="1 2" key="1">
    <citation type="submission" date="2018-11" db="EMBL/GenBank/DDBJ databases">
        <title>Draft genome of Simplicispira Flexivirga sp. BO-16.</title>
        <authorList>
            <person name="Im W.T."/>
        </authorList>
    </citation>
    <scope>NUCLEOTIDE SEQUENCE [LARGE SCALE GENOMIC DNA]</scope>
    <source>
        <strain evidence="1 2">BO-16</strain>
    </source>
</reference>